<evidence type="ECO:0000313" key="2">
    <source>
        <dbReference type="EMBL" id="CAK0859792.1"/>
    </source>
</evidence>
<organism evidence="2 3">
    <name type="scientific">Prorocentrum cordatum</name>
    <dbReference type="NCBI Taxonomy" id="2364126"/>
    <lineage>
        <taxon>Eukaryota</taxon>
        <taxon>Sar</taxon>
        <taxon>Alveolata</taxon>
        <taxon>Dinophyceae</taxon>
        <taxon>Prorocentrales</taxon>
        <taxon>Prorocentraceae</taxon>
        <taxon>Prorocentrum</taxon>
    </lineage>
</organism>
<dbReference type="Proteomes" id="UP001189429">
    <property type="component" value="Unassembled WGS sequence"/>
</dbReference>
<reference evidence="2" key="1">
    <citation type="submission" date="2023-10" db="EMBL/GenBank/DDBJ databases">
        <authorList>
            <person name="Chen Y."/>
            <person name="Shah S."/>
            <person name="Dougan E. K."/>
            <person name="Thang M."/>
            <person name="Chan C."/>
        </authorList>
    </citation>
    <scope>NUCLEOTIDE SEQUENCE [LARGE SCALE GENOMIC DNA]</scope>
</reference>
<gene>
    <name evidence="2" type="ORF">PCOR1329_LOCUS49041</name>
</gene>
<dbReference type="EMBL" id="CAUYUJ010015933">
    <property type="protein sequence ID" value="CAK0859792.1"/>
    <property type="molecule type" value="Genomic_DNA"/>
</dbReference>
<name>A0ABN9UJA2_9DINO</name>
<evidence type="ECO:0000256" key="1">
    <source>
        <dbReference type="SAM" id="MobiDB-lite"/>
    </source>
</evidence>
<sequence>MSDAPALRLRLGAIGAVLRAVHGADRHRALSRVQSNAVVAMLHRAWANIPREDQAALSLMIISVDWYQGHDGPMTAILGRDSSAALKRARQAQQKYTGFVEFLTEDKWSKLMPDDGGVNACEHATKQMASMWLLMCDPNAHKMNGFQLKANHGYVKKEYRNIAGKSPRPDTYMATLPSLPTDLARSYPRAYAKARCARAGDGPARCPLDMAKLRGIGNAHRCRGMGAEKHAAQPMGGGPQGPGNAASGQLVPFAPSGGPQDDIGHILAQQAQQMQRAQTMATTAMPLVAGGRVGAGAGSAGDGIAQFMDASEVFGGAARPGRRGTNAAPGPPAAAPAAADPAAASPAAAPAAAAAAPAAAAPADCAGAVALAAPANAPQTLAQNLKRTVGQAMGTMQAKREEAKAKSKAKRAMKKPAAKPAKAKKDDEEDGGAKKTPTPGARTTKEVTLAHGKRGAGDTAAKLGPPKTRADRATKATPPKTKANKATPPKTKADEKLIDISDLAVLTKKTLNATARERFASKAYHAARQRAKAAGKPTGEMKELGRMAHAASAASWDKLKGG</sequence>
<feature type="region of interest" description="Disordered" evidence="1">
    <location>
        <begin position="229"/>
        <end position="257"/>
    </location>
</feature>
<accession>A0ABN9UJA2</accession>
<feature type="compositionally biased region" description="Low complexity" evidence="1">
    <location>
        <begin position="475"/>
        <end position="490"/>
    </location>
</feature>
<comment type="caution">
    <text evidence="2">The sequence shown here is derived from an EMBL/GenBank/DDBJ whole genome shotgun (WGS) entry which is preliminary data.</text>
</comment>
<evidence type="ECO:0000313" key="3">
    <source>
        <dbReference type="Proteomes" id="UP001189429"/>
    </source>
</evidence>
<keyword evidence="3" id="KW-1185">Reference proteome</keyword>
<feature type="compositionally biased region" description="Low complexity" evidence="1">
    <location>
        <begin position="316"/>
        <end position="328"/>
    </location>
</feature>
<feature type="region of interest" description="Disordered" evidence="1">
    <location>
        <begin position="316"/>
        <end position="339"/>
    </location>
</feature>
<feature type="region of interest" description="Disordered" evidence="1">
    <location>
        <begin position="528"/>
        <end position="562"/>
    </location>
</feature>
<feature type="region of interest" description="Disordered" evidence="1">
    <location>
        <begin position="393"/>
        <end position="493"/>
    </location>
</feature>
<feature type="compositionally biased region" description="Basic residues" evidence="1">
    <location>
        <begin position="406"/>
        <end position="417"/>
    </location>
</feature>
<protein>
    <submittedName>
        <fullName evidence="2">Uncharacterized protein</fullName>
    </submittedName>
</protein>
<proteinExistence type="predicted"/>